<dbReference type="SUPFAM" id="SSF52743">
    <property type="entry name" value="Subtilisin-like"/>
    <property type="match status" value="1"/>
</dbReference>
<feature type="chain" id="PRO_5041903047" evidence="10">
    <location>
        <begin position="26"/>
        <end position="704"/>
    </location>
</feature>
<protein>
    <submittedName>
        <fullName evidence="12">Protease S8 tripeptidyl peptidase I</fullName>
    </submittedName>
</protein>
<dbReference type="InterPro" id="IPR030400">
    <property type="entry name" value="Sedolisin_dom"/>
</dbReference>
<dbReference type="Pfam" id="PF09286">
    <property type="entry name" value="Pro-kuma_activ"/>
    <property type="match status" value="1"/>
</dbReference>
<dbReference type="GeneID" id="70245124"/>
<dbReference type="PANTHER" id="PTHR14218">
    <property type="entry name" value="PROTEASE S8 TRIPEPTIDYL PEPTIDASE I CLN2"/>
    <property type="match status" value="1"/>
</dbReference>
<feature type="binding site" evidence="9">
    <location>
        <position position="681"/>
    </location>
    <ligand>
        <name>Ca(2+)</name>
        <dbReference type="ChEBI" id="CHEBI:29108"/>
    </ligand>
</feature>
<evidence type="ECO:0000256" key="5">
    <source>
        <dbReference type="ARBA" id="ARBA00022801"/>
    </source>
</evidence>
<feature type="signal peptide" evidence="10">
    <location>
        <begin position="1"/>
        <end position="25"/>
    </location>
</feature>
<dbReference type="RefSeq" id="XP_046077876.1">
    <property type="nucleotide sequence ID" value="XM_046214837.1"/>
</dbReference>
<evidence type="ECO:0000256" key="3">
    <source>
        <dbReference type="ARBA" id="ARBA00022723"/>
    </source>
</evidence>
<dbReference type="EMBL" id="JAJTJA010000001">
    <property type="protein sequence ID" value="KAH8705255.1"/>
    <property type="molecule type" value="Genomic_DNA"/>
</dbReference>
<evidence type="ECO:0000313" key="13">
    <source>
        <dbReference type="Proteomes" id="UP001201262"/>
    </source>
</evidence>
<dbReference type="GO" id="GO:0005576">
    <property type="term" value="C:extracellular region"/>
    <property type="evidence" value="ECO:0007669"/>
    <property type="project" value="UniProtKB-SubCell"/>
</dbReference>
<dbReference type="GO" id="GO:0046872">
    <property type="term" value="F:metal ion binding"/>
    <property type="evidence" value="ECO:0007669"/>
    <property type="project" value="UniProtKB-UniRule"/>
</dbReference>
<dbReference type="Gene3D" id="3.40.50.200">
    <property type="entry name" value="Peptidase S8/S53 domain"/>
    <property type="match status" value="1"/>
</dbReference>
<feature type="domain" description="Peptidase S53" evidence="11">
    <location>
        <begin position="251"/>
        <end position="703"/>
    </location>
</feature>
<dbReference type="CDD" id="cd11377">
    <property type="entry name" value="Pro-peptidase_S53"/>
    <property type="match status" value="1"/>
</dbReference>
<keyword evidence="8" id="KW-0865">Zymogen</keyword>
<dbReference type="GO" id="GO:0008240">
    <property type="term" value="F:tripeptidyl-peptidase activity"/>
    <property type="evidence" value="ECO:0007669"/>
    <property type="project" value="TreeGrafter"/>
</dbReference>
<feature type="active site" description="Charge relay system" evidence="9">
    <location>
        <position position="621"/>
    </location>
</feature>
<dbReference type="Proteomes" id="UP001201262">
    <property type="component" value="Unassembled WGS sequence"/>
</dbReference>
<dbReference type="PANTHER" id="PTHR14218:SF19">
    <property type="entry name" value="SERINE PROTEASE AORO, PUTATIVE (AFU_ORTHOLOGUE AFUA_6G10250)-RELATED"/>
    <property type="match status" value="1"/>
</dbReference>
<keyword evidence="2 9" id="KW-0645">Protease</keyword>
<dbReference type="PROSITE" id="PS51695">
    <property type="entry name" value="SEDOLISIN"/>
    <property type="match status" value="1"/>
</dbReference>
<comment type="subcellular location">
    <subcellularLocation>
        <location evidence="1">Secreted</location>
        <location evidence="1">Extracellular space</location>
    </subcellularLocation>
</comment>
<dbReference type="GO" id="GO:0004252">
    <property type="term" value="F:serine-type endopeptidase activity"/>
    <property type="evidence" value="ECO:0007669"/>
    <property type="project" value="UniProtKB-UniRule"/>
</dbReference>
<keyword evidence="4 10" id="KW-0732">Signal</keyword>
<keyword evidence="5 9" id="KW-0378">Hydrolase</keyword>
<evidence type="ECO:0000256" key="2">
    <source>
        <dbReference type="ARBA" id="ARBA00022670"/>
    </source>
</evidence>
<accession>A0AAD4L267</accession>
<keyword evidence="3 9" id="KW-0479">Metal-binding</keyword>
<gene>
    <name evidence="12" type="ORF">BGW36DRAFT_367197</name>
</gene>
<dbReference type="InterPro" id="IPR050819">
    <property type="entry name" value="Tripeptidyl-peptidase_I"/>
</dbReference>
<feature type="binding site" evidence="9">
    <location>
        <position position="663"/>
    </location>
    <ligand>
        <name>Ca(2+)</name>
        <dbReference type="ChEBI" id="CHEBI:29108"/>
    </ligand>
</feature>
<feature type="binding site" evidence="9">
    <location>
        <position position="683"/>
    </location>
    <ligand>
        <name>Ca(2+)</name>
        <dbReference type="ChEBI" id="CHEBI:29108"/>
    </ligand>
</feature>
<evidence type="ECO:0000259" key="11">
    <source>
        <dbReference type="PROSITE" id="PS51695"/>
    </source>
</evidence>
<proteinExistence type="predicted"/>
<comment type="caution">
    <text evidence="12">The sequence shown here is derived from an EMBL/GenBank/DDBJ whole genome shotgun (WGS) entry which is preliminary data.</text>
</comment>
<dbReference type="InterPro" id="IPR036852">
    <property type="entry name" value="Peptidase_S8/S53_dom_sf"/>
</dbReference>
<dbReference type="SMART" id="SM00944">
    <property type="entry name" value="Pro-kuma_activ"/>
    <property type="match status" value="1"/>
</dbReference>
<evidence type="ECO:0000256" key="6">
    <source>
        <dbReference type="ARBA" id="ARBA00022825"/>
    </source>
</evidence>
<keyword evidence="7 9" id="KW-0106">Calcium</keyword>
<keyword evidence="6 9" id="KW-0720">Serine protease</keyword>
<feature type="active site" description="Charge relay system" evidence="9">
    <location>
        <position position="333"/>
    </location>
</feature>
<evidence type="ECO:0000256" key="8">
    <source>
        <dbReference type="ARBA" id="ARBA00023145"/>
    </source>
</evidence>
<evidence type="ECO:0000313" key="12">
    <source>
        <dbReference type="EMBL" id="KAH8705255.1"/>
    </source>
</evidence>
<sequence length="704" mass="77117">MASRATILLFCLGFLFALNILTTEAAPSASKRSGHVVHEKRETLHPRWTKRDRVPQNKLLPMRIGLMQSNLEKAYDHLLDVSHPDSPNYGQHWTPEEVIEAFSPSHESISAVKNWLIDNGISSDRVTHSDNKGWLAFYATRDEAENLLQTEFHEFEDSVTGGVVPACDQYHVPHHISEHVDYINPGIKLLAPPESHQVKRDNIIRVNAEKYGSARIEHALRTDVDKSVEQALLQNVAAGGNSSDLSTCDVAITPACVAALYKIPKNERKPHPDNAMAVFESELQFYRQKDLDLFFANFTKYIPKGTHPIAANIDGGQQDTDDPYQVGGEVNLDLMLAYPIVYPQSIVDYEVDDFLVQANPNDTYTFGFNTFLDALDGSYCTFSAYNETGNDPYLDQEYPDRGSGGWTGQLMCGVYKPTNVISVSYGGQEADLPLSYQRRQCLEYAKLGLQGVSFLFASGDSGVSNYPGNIDGPTGCLGRNLDVFNPTWPNTCPYITNVGATKVYPGKTVWEPESAVFDPAGHPYSVNFSSGGGFSNVFPIPNYQKDAVATFFKKHNPPYPYYSALAPDTGDIKQLVDIDALAGNTGGIYNRIGRGVPDVAANGDNIAVYLGGNFSLSGGTSASTPIFAAVINRINEERLWAGKGPLGFLNPALYSNPSMLNDITNGTNPGCNTVGFSAVPGWDPVTGLGTPNFPKMLDFFMKLP</sequence>
<dbReference type="GO" id="GO:0006508">
    <property type="term" value="P:proteolysis"/>
    <property type="evidence" value="ECO:0007669"/>
    <property type="project" value="UniProtKB-KW"/>
</dbReference>
<dbReference type="SUPFAM" id="SSF54897">
    <property type="entry name" value="Protease propeptides/inhibitors"/>
    <property type="match status" value="1"/>
</dbReference>
<reference evidence="12" key="1">
    <citation type="submission" date="2021-12" db="EMBL/GenBank/DDBJ databases">
        <title>Convergent genome expansion in fungi linked to evolution of root-endophyte symbiosis.</title>
        <authorList>
            <consortium name="DOE Joint Genome Institute"/>
            <person name="Ke Y.-H."/>
            <person name="Bonito G."/>
            <person name="Liao H.-L."/>
            <person name="Looney B."/>
            <person name="Rojas-Flechas A."/>
            <person name="Nash J."/>
            <person name="Hameed K."/>
            <person name="Schadt C."/>
            <person name="Martin F."/>
            <person name="Crous P.W."/>
            <person name="Miettinen O."/>
            <person name="Magnuson J.K."/>
            <person name="Labbe J."/>
            <person name="Jacobson D."/>
            <person name="Doktycz M.J."/>
            <person name="Veneault-Fourrey C."/>
            <person name="Kuo A."/>
            <person name="Mondo S."/>
            <person name="Calhoun S."/>
            <person name="Riley R."/>
            <person name="Ohm R."/>
            <person name="LaButti K."/>
            <person name="Andreopoulos B."/>
            <person name="Pangilinan J."/>
            <person name="Nolan M."/>
            <person name="Tritt A."/>
            <person name="Clum A."/>
            <person name="Lipzen A."/>
            <person name="Daum C."/>
            <person name="Barry K."/>
            <person name="Grigoriev I.V."/>
            <person name="Vilgalys R."/>
        </authorList>
    </citation>
    <scope>NUCLEOTIDE SEQUENCE</scope>
    <source>
        <strain evidence="12">PMI_201</strain>
    </source>
</reference>
<dbReference type="CDD" id="cd04056">
    <property type="entry name" value="Peptidases_S53"/>
    <property type="match status" value="1"/>
</dbReference>
<organism evidence="12 13">
    <name type="scientific">Talaromyces proteolyticus</name>
    <dbReference type="NCBI Taxonomy" id="1131652"/>
    <lineage>
        <taxon>Eukaryota</taxon>
        <taxon>Fungi</taxon>
        <taxon>Dikarya</taxon>
        <taxon>Ascomycota</taxon>
        <taxon>Pezizomycotina</taxon>
        <taxon>Eurotiomycetes</taxon>
        <taxon>Eurotiomycetidae</taxon>
        <taxon>Eurotiales</taxon>
        <taxon>Trichocomaceae</taxon>
        <taxon>Talaromyces</taxon>
        <taxon>Talaromyces sect. Bacilispori</taxon>
    </lineage>
</organism>
<feature type="binding site" evidence="9">
    <location>
        <position position="662"/>
    </location>
    <ligand>
        <name>Ca(2+)</name>
        <dbReference type="ChEBI" id="CHEBI:29108"/>
    </ligand>
</feature>
<evidence type="ECO:0000256" key="1">
    <source>
        <dbReference type="ARBA" id="ARBA00004239"/>
    </source>
</evidence>
<keyword evidence="13" id="KW-1185">Reference proteome</keyword>
<evidence type="ECO:0000256" key="7">
    <source>
        <dbReference type="ARBA" id="ARBA00022837"/>
    </source>
</evidence>
<comment type="cofactor">
    <cofactor evidence="9">
        <name>Ca(2+)</name>
        <dbReference type="ChEBI" id="CHEBI:29108"/>
    </cofactor>
    <text evidence="9">Binds 1 Ca(2+) ion per subunit.</text>
</comment>
<dbReference type="AlphaFoldDB" id="A0AAD4L267"/>
<evidence type="ECO:0000256" key="9">
    <source>
        <dbReference type="PROSITE-ProRule" id="PRU01032"/>
    </source>
</evidence>
<feature type="active site" description="Charge relay system" evidence="9">
    <location>
        <position position="329"/>
    </location>
</feature>
<name>A0AAD4L267_9EURO</name>
<evidence type="ECO:0000256" key="4">
    <source>
        <dbReference type="ARBA" id="ARBA00022729"/>
    </source>
</evidence>
<dbReference type="InterPro" id="IPR015366">
    <property type="entry name" value="S53_propep"/>
</dbReference>
<evidence type="ECO:0000256" key="10">
    <source>
        <dbReference type="SAM" id="SignalP"/>
    </source>
</evidence>